<organism evidence="1 2">
    <name type="scientific">Fistulifera solaris</name>
    <name type="common">Oleaginous diatom</name>
    <dbReference type="NCBI Taxonomy" id="1519565"/>
    <lineage>
        <taxon>Eukaryota</taxon>
        <taxon>Sar</taxon>
        <taxon>Stramenopiles</taxon>
        <taxon>Ochrophyta</taxon>
        <taxon>Bacillariophyta</taxon>
        <taxon>Bacillariophyceae</taxon>
        <taxon>Bacillariophycidae</taxon>
        <taxon>Naviculales</taxon>
        <taxon>Naviculaceae</taxon>
        <taxon>Fistulifera</taxon>
    </lineage>
</organism>
<accession>A0A1Z5K0B2</accession>
<reference evidence="1 2" key="1">
    <citation type="journal article" date="2015" name="Plant Cell">
        <title>Oil accumulation by the oleaginous diatom Fistulifera solaris as revealed by the genome and transcriptome.</title>
        <authorList>
            <person name="Tanaka T."/>
            <person name="Maeda Y."/>
            <person name="Veluchamy A."/>
            <person name="Tanaka M."/>
            <person name="Abida H."/>
            <person name="Marechal E."/>
            <person name="Bowler C."/>
            <person name="Muto M."/>
            <person name="Sunaga Y."/>
            <person name="Tanaka M."/>
            <person name="Yoshino T."/>
            <person name="Taniguchi T."/>
            <person name="Fukuda Y."/>
            <person name="Nemoto M."/>
            <person name="Matsumoto M."/>
            <person name="Wong P.S."/>
            <person name="Aburatani S."/>
            <person name="Fujibuchi W."/>
        </authorList>
    </citation>
    <scope>NUCLEOTIDE SEQUENCE [LARGE SCALE GENOMIC DNA]</scope>
    <source>
        <strain evidence="1 2">JPCC DA0580</strain>
    </source>
</reference>
<gene>
    <name evidence="1" type="ORF">FisN_37Lh007</name>
</gene>
<dbReference type="InterPro" id="IPR012340">
    <property type="entry name" value="NA-bd_OB-fold"/>
</dbReference>
<evidence type="ECO:0008006" key="3">
    <source>
        <dbReference type="Google" id="ProtNLM"/>
    </source>
</evidence>
<dbReference type="AlphaFoldDB" id="A0A1Z5K0B2"/>
<comment type="caution">
    <text evidence="1">The sequence shown here is derived from an EMBL/GenBank/DDBJ whole genome shotgun (WGS) entry which is preliminary data.</text>
</comment>
<dbReference type="Proteomes" id="UP000198406">
    <property type="component" value="Unassembled WGS sequence"/>
</dbReference>
<dbReference type="OrthoDB" id="77828at2759"/>
<keyword evidence="2" id="KW-1185">Reference proteome</keyword>
<dbReference type="EMBL" id="BDSP01000138">
    <property type="protein sequence ID" value="GAX19743.1"/>
    <property type="molecule type" value="Genomic_DNA"/>
</dbReference>
<evidence type="ECO:0000313" key="1">
    <source>
        <dbReference type="EMBL" id="GAX19743.1"/>
    </source>
</evidence>
<evidence type="ECO:0000313" key="2">
    <source>
        <dbReference type="Proteomes" id="UP000198406"/>
    </source>
</evidence>
<protein>
    <recommendedName>
        <fullName evidence="3">CST complex subunit STN1</fullName>
    </recommendedName>
</protein>
<dbReference type="InParanoid" id="A0A1Z5K0B2"/>
<sequence>MLRVHSKDMTTTTTTTTTNQQDVPEALVGLLPSYWAHIPLLVAQIHDLHVINGFHCLPGSCIPVSRCCLVGCIVAYERKFSGSSFVLDDGTGLMDCIYWEDDQFRDALPALADESSETSLGVGIMVKVMGRLEGTLETGVSKREIRVSWCQPIHVGSHRRAAPFSLDTESRHVLKVAQHTHSSVQEVLEALGTHLQQQIVEQQDFPSADDTISAWRLFGVHCQCPSSYIKTDLLYCSCIATPESTDVKFCFRMKLLELLLNLADRDSLFYFQYRQLLEHQHHFDGIANHSNFNYLLLRTIGALRTDGIIALVDEDSDTYLLITYPTVLKPYVELLSSQSWEDSVIRSALQKNSPEFLRNVPKGKMQLVRRMLQEEIKKQQE</sequence>
<dbReference type="SUPFAM" id="SSF50249">
    <property type="entry name" value="Nucleic acid-binding proteins"/>
    <property type="match status" value="1"/>
</dbReference>
<dbReference type="Gene3D" id="2.40.50.140">
    <property type="entry name" value="Nucleic acid-binding proteins"/>
    <property type="match status" value="1"/>
</dbReference>
<name>A0A1Z5K0B2_FISSO</name>
<proteinExistence type="predicted"/>